<keyword evidence="1" id="KW-0812">Transmembrane</keyword>
<proteinExistence type="predicted"/>
<feature type="transmembrane region" description="Helical" evidence="1">
    <location>
        <begin position="45"/>
        <end position="66"/>
    </location>
</feature>
<dbReference type="AlphaFoldDB" id="A0A381Y1Q3"/>
<evidence type="ECO:0000313" key="2">
    <source>
        <dbReference type="EMBL" id="SVA70591.1"/>
    </source>
</evidence>
<feature type="transmembrane region" description="Helical" evidence="1">
    <location>
        <begin position="12"/>
        <end position="33"/>
    </location>
</feature>
<reference evidence="2" key="1">
    <citation type="submission" date="2018-05" db="EMBL/GenBank/DDBJ databases">
        <authorList>
            <person name="Lanie J.A."/>
            <person name="Ng W.-L."/>
            <person name="Kazmierczak K.M."/>
            <person name="Andrzejewski T.M."/>
            <person name="Davidsen T.M."/>
            <person name="Wayne K.J."/>
            <person name="Tettelin H."/>
            <person name="Glass J.I."/>
            <person name="Rusch D."/>
            <person name="Podicherti R."/>
            <person name="Tsui H.-C.T."/>
            <person name="Winkler M.E."/>
        </authorList>
    </citation>
    <scope>NUCLEOTIDE SEQUENCE</scope>
</reference>
<keyword evidence="1" id="KW-1133">Transmembrane helix</keyword>
<gene>
    <name evidence="2" type="ORF">METZ01_LOCUS123445</name>
</gene>
<dbReference type="EMBL" id="UINC01017079">
    <property type="protein sequence ID" value="SVA70591.1"/>
    <property type="molecule type" value="Genomic_DNA"/>
</dbReference>
<evidence type="ECO:0000256" key="1">
    <source>
        <dbReference type="SAM" id="Phobius"/>
    </source>
</evidence>
<name>A0A381Y1Q3_9ZZZZ</name>
<organism evidence="2">
    <name type="scientific">marine metagenome</name>
    <dbReference type="NCBI Taxonomy" id="408172"/>
    <lineage>
        <taxon>unclassified sequences</taxon>
        <taxon>metagenomes</taxon>
        <taxon>ecological metagenomes</taxon>
    </lineage>
</organism>
<keyword evidence="1" id="KW-0472">Membrane</keyword>
<sequence length="138" mass="16040">MKGWITSRLPDENVRLGIGWIFGAGVSYELIMALWPLDNLGFRGIWQLVAVIFGSPLLFFGITMFMRDRTKTISVLGIAYKEQIDEKRRIEHIVCQEEVWIHTYCFTCYPDKGIDSTTPHSNITPKESWQWAIRDVQE</sequence>
<accession>A0A381Y1Q3</accession>
<protein>
    <submittedName>
        <fullName evidence="2">Uncharacterized protein</fullName>
    </submittedName>
</protein>